<keyword evidence="3" id="KW-1185">Reference proteome</keyword>
<dbReference type="Pfam" id="PF06985">
    <property type="entry name" value="HET"/>
    <property type="match status" value="1"/>
</dbReference>
<feature type="domain" description="Heterokaryon incompatibility" evidence="1">
    <location>
        <begin position="76"/>
        <end position="153"/>
    </location>
</feature>
<dbReference type="EMBL" id="MU150239">
    <property type="protein sequence ID" value="KAF9467012.1"/>
    <property type="molecule type" value="Genomic_DNA"/>
</dbReference>
<evidence type="ECO:0000259" key="1">
    <source>
        <dbReference type="Pfam" id="PF06985"/>
    </source>
</evidence>
<evidence type="ECO:0000313" key="2">
    <source>
        <dbReference type="EMBL" id="KAF9467012.1"/>
    </source>
</evidence>
<evidence type="ECO:0000313" key="3">
    <source>
        <dbReference type="Proteomes" id="UP000807353"/>
    </source>
</evidence>
<dbReference type="Proteomes" id="UP000807353">
    <property type="component" value="Unassembled WGS sequence"/>
</dbReference>
<name>A0A9P5YBE2_9AGAR</name>
<reference evidence="2" key="1">
    <citation type="submission" date="2020-11" db="EMBL/GenBank/DDBJ databases">
        <authorList>
            <consortium name="DOE Joint Genome Institute"/>
            <person name="Ahrendt S."/>
            <person name="Riley R."/>
            <person name="Andreopoulos W."/>
            <person name="Labutti K."/>
            <person name="Pangilinan J."/>
            <person name="Ruiz-Duenas F.J."/>
            <person name="Barrasa J.M."/>
            <person name="Sanchez-Garcia M."/>
            <person name="Camarero S."/>
            <person name="Miyauchi S."/>
            <person name="Serrano A."/>
            <person name="Linde D."/>
            <person name="Babiker R."/>
            <person name="Drula E."/>
            <person name="Ayuso-Fernandez I."/>
            <person name="Pacheco R."/>
            <person name="Padilla G."/>
            <person name="Ferreira P."/>
            <person name="Barriuso J."/>
            <person name="Kellner H."/>
            <person name="Castanera R."/>
            <person name="Alfaro M."/>
            <person name="Ramirez L."/>
            <person name="Pisabarro A.G."/>
            <person name="Kuo A."/>
            <person name="Tritt A."/>
            <person name="Lipzen A."/>
            <person name="He G."/>
            <person name="Yan M."/>
            <person name="Ng V."/>
            <person name="Cullen D."/>
            <person name="Martin F."/>
            <person name="Rosso M.-N."/>
            <person name="Henrissat B."/>
            <person name="Hibbett D."/>
            <person name="Martinez A.T."/>
            <person name="Grigoriev I.V."/>
        </authorList>
    </citation>
    <scope>NUCLEOTIDE SEQUENCE</scope>
    <source>
        <strain evidence="2">CBS 247.69</strain>
    </source>
</reference>
<protein>
    <recommendedName>
        <fullName evidence="1">Heterokaryon incompatibility domain-containing protein</fullName>
    </recommendedName>
</protein>
<dbReference type="PANTHER" id="PTHR33112:SF16">
    <property type="entry name" value="HETEROKARYON INCOMPATIBILITY DOMAIN-CONTAINING PROTEIN"/>
    <property type="match status" value="1"/>
</dbReference>
<dbReference type="AlphaFoldDB" id="A0A9P5YBE2"/>
<dbReference type="PANTHER" id="PTHR33112">
    <property type="entry name" value="DOMAIN PROTEIN, PUTATIVE-RELATED"/>
    <property type="match status" value="1"/>
</dbReference>
<dbReference type="InterPro" id="IPR010730">
    <property type="entry name" value="HET"/>
</dbReference>
<accession>A0A9P5YBE2</accession>
<sequence>MELVSAVRTFSPNILSKDIQQSFEWPLDLVAGKTLTVEGTATPKTFGLIDCKAYCEDNVLHIVEWRSLDVIEKLVYATISYVWKGIRQAQVSNSLAVEGAIDSDRVDLGVLRVACKIAAEGGAQYLWLDGICIMHTKKEDKKWQIQRMADVYKVFYLFGAARRDRRLGRGRRHNKLDSAVLDAPRGVTPV</sequence>
<proteinExistence type="predicted"/>
<comment type="caution">
    <text evidence="2">The sequence shown here is derived from an EMBL/GenBank/DDBJ whole genome shotgun (WGS) entry which is preliminary data.</text>
</comment>
<gene>
    <name evidence="2" type="ORF">BDZ94DRAFT_1212008</name>
</gene>
<organism evidence="2 3">
    <name type="scientific">Collybia nuda</name>
    <dbReference type="NCBI Taxonomy" id="64659"/>
    <lineage>
        <taxon>Eukaryota</taxon>
        <taxon>Fungi</taxon>
        <taxon>Dikarya</taxon>
        <taxon>Basidiomycota</taxon>
        <taxon>Agaricomycotina</taxon>
        <taxon>Agaricomycetes</taxon>
        <taxon>Agaricomycetidae</taxon>
        <taxon>Agaricales</taxon>
        <taxon>Tricholomatineae</taxon>
        <taxon>Clitocybaceae</taxon>
        <taxon>Collybia</taxon>
    </lineage>
</organism>